<dbReference type="SUPFAM" id="SSF110395">
    <property type="entry name" value="CutC-like"/>
    <property type="match status" value="1"/>
</dbReference>
<gene>
    <name evidence="2" type="primary">cutC</name>
    <name evidence="3" type="ORF">QVZ41_10090</name>
</gene>
<organism evidence="3 4">
    <name type="scientific">Wenyingzhuangia gilva</name>
    <dbReference type="NCBI Taxonomy" id="3057677"/>
    <lineage>
        <taxon>Bacteria</taxon>
        <taxon>Pseudomonadati</taxon>
        <taxon>Bacteroidota</taxon>
        <taxon>Flavobacteriia</taxon>
        <taxon>Flavobacteriales</taxon>
        <taxon>Flavobacteriaceae</taxon>
        <taxon>Wenyingzhuangia</taxon>
    </lineage>
</organism>
<keyword evidence="2" id="KW-0963">Cytoplasm</keyword>
<dbReference type="Proteomes" id="UP001168642">
    <property type="component" value="Unassembled WGS sequence"/>
</dbReference>
<comment type="similarity">
    <text evidence="1 2">Belongs to the CutC family.</text>
</comment>
<comment type="caution">
    <text evidence="3">The sequence shown here is derived from an EMBL/GenBank/DDBJ whole genome shotgun (WGS) entry which is preliminary data.</text>
</comment>
<dbReference type="Gene3D" id="3.20.20.380">
    <property type="entry name" value="Copper homeostasis (CutC) domain"/>
    <property type="match status" value="1"/>
</dbReference>
<accession>A0ABT8VT92</accession>
<dbReference type="PANTHER" id="PTHR12598">
    <property type="entry name" value="COPPER HOMEOSTASIS PROTEIN CUTC"/>
    <property type="match status" value="1"/>
</dbReference>
<comment type="caution">
    <text evidence="2">Once thought to be involved in copper homeostasis, experiments in E.coli have shown this is not the case.</text>
</comment>
<evidence type="ECO:0000313" key="4">
    <source>
        <dbReference type="Proteomes" id="UP001168642"/>
    </source>
</evidence>
<dbReference type="EMBL" id="JAUMIT010000004">
    <property type="protein sequence ID" value="MDO3695194.1"/>
    <property type="molecule type" value="Genomic_DNA"/>
</dbReference>
<dbReference type="RefSeq" id="WP_302884452.1">
    <property type="nucleotide sequence ID" value="NZ_JAUMIT010000004.1"/>
</dbReference>
<dbReference type="Pfam" id="PF03932">
    <property type="entry name" value="CutC"/>
    <property type="match status" value="1"/>
</dbReference>
<evidence type="ECO:0000313" key="3">
    <source>
        <dbReference type="EMBL" id="MDO3695194.1"/>
    </source>
</evidence>
<proteinExistence type="inferred from homology"/>
<reference evidence="3" key="1">
    <citation type="submission" date="2023-07" db="EMBL/GenBank/DDBJ databases">
        <title>Wenyingzhuangia sp. chi5 genome sequencing and assembly.</title>
        <authorList>
            <person name="Park S."/>
        </authorList>
    </citation>
    <scope>NUCLEOTIDE SEQUENCE</scope>
    <source>
        <strain evidence="3">Chi5</strain>
    </source>
</reference>
<dbReference type="HAMAP" id="MF_00795">
    <property type="entry name" value="CutC"/>
    <property type="match status" value="1"/>
</dbReference>
<dbReference type="InterPro" id="IPR005627">
    <property type="entry name" value="CutC-like"/>
</dbReference>
<sequence length="249" mass="28053">MNTLEICCYSATSAIKAAEAGADRIELCENFTEGGTTPSYATIKYVLDHVNIPVNVIVRPRGGDFLYNDAEFEIMKQDALKVKELGANGIVFGMLTASGDINIYQTKEIQELVFPLECTFHRAFDMCNDVFKALQQLKELRIDRILTSGRKNTAYEGVNILKHLVELAQKDIIIMPGSGINDKNIEEIYIKTKATEYHASCKTFEKSEMTYFNPDIQMGKNKDINEYQKISVDDVQIKQLLSVLKKCAL</sequence>
<dbReference type="PANTHER" id="PTHR12598:SF0">
    <property type="entry name" value="COPPER HOMEOSTASIS PROTEIN CUTC HOMOLOG"/>
    <property type="match status" value="1"/>
</dbReference>
<evidence type="ECO:0000256" key="2">
    <source>
        <dbReference type="HAMAP-Rule" id="MF_00795"/>
    </source>
</evidence>
<comment type="subcellular location">
    <subcellularLocation>
        <location evidence="2">Cytoplasm</location>
    </subcellularLocation>
</comment>
<dbReference type="InterPro" id="IPR036822">
    <property type="entry name" value="CutC-like_dom_sf"/>
</dbReference>
<keyword evidence="4" id="KW-1185">Reference proteome</keyword>
<evidence type="ECO:0000256" key="1">
    <source>
        <dbReference type="ARBA" id="ARBA00007768"/>
    </source>
</evidence>
<name>A0ABT8VT92_9FLAO</name>
<protein>
    <recommendedName>
        <fullName evidence="2">PF03932 family protein CutC</fullName>
    </recommendedName>
</protein>